<dbReference type="InterPro" id="IPR021557">
    <property type="entry name" value="DUF3016"/>
</dbReference>
<reference evidence="1 2" key="1">
    <citation type="submission" date="2019-02" db="EMBL/GenBank/DDBJ databases">
        <title>Draft Genome Sequences of Six Type Strains of the Genus Massilia.</title>
        <authorList>
            <person name="Miess H."/>
            <person name="Frediansyhah A."/>
            <person name="Gross H."/>
        </authorList>
    </citation>
    <scope>NUCLEOTIDE SEQUENCE [LARGE SCALE GENOMIC DNA]</scope>
    <source>
        <strain evidence="1 2">DSM 17472</strain>
    </source>
</reference>
<name>A0ABX5RPY5_9BURK</name>
<dbReference type="EMBL" id="CP036401">
    <property type="protein sequence ID" value="QBH99902.1"/>
    <property type="molecule type" value="Genomic_DNA"/>
</dbReference>
<accession>A0ABX5RPY5</accession>
<evidence type="ECO:0000313" key="2">
    <source>
        <dbReference type="Proteomes" id="UP000292307"/>
    </source>
</evidence>
<organism evidence="1 2">
    <name type="scientific">Pseudoduganella albidiflava</name>
    <dbReference type="NCBI Taxonomy" id="321983"/>
    <lineage>
        <taxon>Bacteria</taxon>
        <taxon>Pseudomonadati</taxon>
        <taxon>Pseudomonadota</taxon>
        <taxon>Betaproteobacteria</taxon>
        <taxon>Burkholderiales</taxon>
        <taxon>Oxalobacteraceae</taxon>
        <taxon>Telluria group</taxon>
        <taxon>Pseudoduganella</taxon>
    </lineage>
</organism>
<dbReference type="Pfam" id="PF11454">
    <property type="entry name" value="DUF3016"/>
    <property type="match status" value="1"/>
</dbReference>
<sequence length="207" mass="23522">MVTVTVFFVCREAAYGPLSHRVTSGTLPRLKPGGMGVYSVHESKRTFIMKKFIRMAGVAVLLAASSVASAGAKVTYVETAKMTDVPRFSTDRESMEIHFREHLELLSKQLPAGQQLNVEFLDIDLAGDQFPRVAIQDVRVLKGRADWPRMHFRYTIEQDGKVVKSGEPKLADPNYLMGSNRWNNEQYSHEKQMLEDWFRKDVLGKSR</sequence>
<proteinExistence type="predicted"/>
<keyword evidence="2" id="KW-1185">Reference proteome</keyword>
<evidence type="ECO:0000313" key="1">
    <source>
        <dbReference type="EMBL" id="QBH99902.1"/>
    </source>
</evidence>
<dbReference type="Proteomes" id="UP000292307">
    <property type="component" value="Chromosome"/>
</dbReference>
<protein>
    <submittedName>
        <fullName evidence="1">DUF3016 domain-containing protein</fullName>
    </submittedName>
</protein>
<gene>
    <name evidence="1" type="ORF">EYF70_02865</name>
</gene>